<dbReference type="GO" id="GO:0004165">
    <property type="term" value="F:delta(3)-delta(2)-enoyl-CoA isomerase activity"/>
    <property type="evidence" value="ECO:0007669"/>
    <property type="project" value="UniProtKB-ARBA"/>
</dbReference>
<dbReference type="PANTHER" id="PTHR43684:SF1">
    <property type="entry name" value="ENOYL-COA DELTA ISOMERASE 2"/>
    <property type="match status" value="1"/>
</dbReference>
<dbReference type="EMBL" id="BTSY01000007">
    <property type="protein sequence ID" value="GMT36300.1"/>
    <property type="molecule type" value="Genomic_DNA"/>
</dbReference>
<dbReference type="InterPro" id="IPR001753">
    <property type="entry name" value="Enoyl-CoA_hydra/iso"/>
</dbReference>
<organism evidence="5 6">
    <name type="scientific">Pristionchus fissidentatus</name>
    <dbReference type="NCBI Taxonomy" id="1538716"/>
    <lineage>
        <taxon>Eukaryota</taxon>
        <taxon>Metazoa</taxon>
        <taxon>Ecdysozoa</taxon>
        <taxon>Nematoda</taxon>
        <taxon>Chromadorea</taxon>
        <taxon>Rhabditida</taxon>
        <taxon>Rhabditina</taxon>
        <taxon>Diplogasteromorpha</taxon>
        <taxon>Diplogasteroidea</taxon>
        <taxon>Neodiplogasteridae</taxon>
        <taxon>Pristionchus</taxon>
    </lineage>
</organism>
<feature type="transmembrane region" description="Helical" evidence="4">
    <location>
        <begin position="101"/>
        <end position="125"/>
    </location>
</feature>
<dbReference type="CDD" id="cd06558">
    <property type="entry name" value="crotonase-like"/>
    <property type="match status" value="1"/>
</dbReference>
<accession>A0AAV5X084</accession>
<keyword evidence="6" id="KW-1185">Reference proteome</keyword>
<reference evidence="5" key="1">
    <citation type="submission" date="2023-10" db="EMBL/GenBank/DDBJ databases">
        <title>Genome assembly of Pristionchus species.</title>
        <authorList>
            <person name="Yoshida K."/>
            <person name="Sommer R.J."/>
        </authorList>
    </citation>
    <scope>NUCLEOTIDE SEQUENCE</scope>
    <source>
        <strain evidence="5">RS5133</strain>
    </source>
</reference>
<dbReference type="InterPro" id="IPR014748">
    <property type="entry name" value="Enoyl-CoA_hydra_C"/>
</dbReference>
<evidence type="ECO:0000313" key="6">
    <source>
        <dbReference type="Proteomes" id="UP001432322"/>
    </source>
</evidence>
<proteinExistence type="predicted"/>
<gene>
    <name evidence="5" type="ORF">PFISCL1PPCAC_27597</name>
</gene>
<dbReference type="InterPro" id="IPR051053">
    <property type="entry name" value="ECH/Chromodomain_protein"/>
</dbReference>
<keyword evidence="3" id="KW-0413">Isomerase</keyword>
<name>A0AAV5X084_9BILA</name>
<keyword evidence="4" id="KW-0812">Transmembrane</keyword>
<dbReference type="Pfam" id="PF00378">
    <property type="entry name" value="ECH_1"/>
    <property type="match status" value="1"/>
</dbReference>
<dbReference type="Gene3D" id="1.10.12.10">
    <property type="entry name" value="Lyase 2-enoyl-coa Hydratase, Chain A, domain 2"/>
    <property type="match status" value="1"/>
</dbReference>
<dbReference type="PANTHER" id="PTHR43684">
    <property type="match status" value="1"/>
</dbReference>
<dbReference type="SUPFAM" id="SSF52096">
    <property type="entry name" value="ClpP/crotonase"/>
    <property type="match status" value="1"/>
</dbReference>
<dbReference type="Gene3D" id="3.90.226.10">
    <property type="entry name" value="2-enoyl-CoA Hydratase, Chain A, domain 1"/>
    <property type="match status" value="1"/>
</dbReference>
<evidence type="ECO:0000256" key="2">
    <source>
        <dbReference type="ARBA" id="ARBA00023140"/>
    </source>
</evidence>
<comment type="caution">
    <text evidence="5">The sequence shown here is derived from an EMBL/GenBank/DDBJ whole genome shotgun (WGS) entry which is preliminary data.</text>
</comment>
<dbReference type="AlphaFoldDB" id="A0AAV5X084"/>
<evidence type="ECO:0008006" key="7">
    <source>
        <dbReference type="Google" id="ProtNLM"/>
    </source>
</evidence>
<comment type="subcellular location">
    <subcellularLocation>
        <location evidence="1">Peroxisome</location>
    </subcellularLocation>
</comment>
<dbReference type="InterPro" id="IPR029045">
    <property type="entry name" value="ClpP/crotonase-like_dom_sf"/>
</dbReference>
<evidence type="ECO:0000313" key="5">
    <source>
        <dbReference type="EMBL" id="GMT36300.1"/>
    </source>
</evidence>
<keyword evidence="4" id="KW-0472">Membrane</keyword>
<keyword evidence="2" id="KW-0576">Peroxisome</keyword>
<feature type="non-terminal residue" evidence="5">
    <location>
        <position position="1"/>
    </location>
</feature>
<evidence type="ECO:0000256" key="1">
    <source>
        <dbReference type="ARBA" id="ARBA00004275"/>
    </source>
</evidence>
<protein>
    <recommendedName>
        <fullName evidence="7">Ech-3</fullName>
    </recommendedName>
</protein>
<sequence length="258" mass="28901">DRFQMSVRSEVRGAAYWITFDNQKRKNAISNKMYDELCLAMDNANDHEETLITVITGGDGEYYSSGNDFSPSENAGVDHSDIDYEAGYSRWMRRLIKHKKVIIGLINGPAIGIAATTLGLMDYLVCSDSTYILTPFPSIGVCPEGTSSVVFPRIMGNSRSTAMLLFGEPMSAQQALACGFVAHVFPKAQFAQKSAALVEKYSKLPRHSVLASRELIRGQKWRREMLSTHNEEYDELRKLFLSEETIDLIMGKFAKSKM</sequence>
<evidence type="ECO:0000256" key="3">
    <source>
        <dbReference type="ARBA" id="ARBA00023235"/>
    </source>
</evidence>
<dbReference type="GO" id="GO:0005777">
    <property type="term" value="C:peroxisome"/>
    <property type="evidence" value="ECO:0007669"/>
    <property type="project" value="UniProtKB-SubCell"/>
</dbReference>
<dbReference type="Proteomes" id="UP001432322">
    <property type="component" value="Unassembled WGS sequence"/>
</dbReference>
<evidence type="ECO:0000256" key="4">
    <source>
        <dbReference type="SAM" id="Phobius"/>
    </source>
</evidence>
<keyword evidence="4" id="KW-1133">Transmembrane helix</keyword>